<evidence type="ECO:0000313" key="9">
    <source>
        <dbReference type="Proteomes" id="UP000581135"/>
    </source>
</evidence>
<dbReference type="PANTHER" id="PTHR34388">
    <property type="entry name" value="DNA POLYMERASE III SUBUNIT DELTA"/>
    <property type="match status" value="1"/>
</dbReference>
<sequence length="350" mass="38057">MKIDARSADRFAAKPYPDIRAVLVYGPDDGLVKERADTLTASVVEDPRDPFRVAELSVGALKDDPARLIDEVAAMAFGGGRRVVRLRSSEDSLAPLFASFLADPPGGDTLVVLEAGDLPPRSKLRGLFEKEKSSAALPCYRDEEGTLESLIRETFAQAGYRATPEAIAFLRDHLGTNRLMTRQELEKLMLYKGPVEDGHSSIDMDDVLACVGDSAHLTLDDLSFAVGDGDLAQVERSLTKAFAEGLHAVPLLRAVSGHFIRLQTARGHLDQGQSSDQAVAKLRPPVFFKTKDRFKRQLGRWGAVALGTAINRLLDAEMDCKRTGAPSEMITSRALFELTARAPKSRGGRG</sequence>
<dbReference type="RefSeq" id="WP_183414740.1">
    <property type="nucleotide sequence ID" value="NZ_JACHXA010000001.1"/>
</dbReference>
<dbReference type="SUPFAM" id="SSF48019">
    <property type="entry name" value="post-AAA+ oligomerization domain-like"/>
    <property type="match status" value="1"/>
</dbReference>
<evidence type="ECO:0000256" key="3">
    <source>
        <dbReference type="ARBA" id="ARBA00022695"/>
    </source>
</evidence>
<dbReference type="EMBL" id="JACHXA010000001">
    <property type="protein sequence ID" value="MBB3063931.1"/>
    <property type="molecule type" value="Genomic_DNA"/>
</dbReference>
<keyword evidence="4" id="KW-0235">DNA replication</keyword>
<dbReference type="SUPFAM" id="SSF52540">
    <property type="entry name" value="P-loop containing nucleoside triphosphate hydrolases"/>
    <property type="match status" value="1"/>
</dbReference>
<dbReference type="AlphaFoldDB" id="A0A839SM80"/>
<comment type="similarity">
    <text evidence="6">Belongs to the DNA polymerase HolA subunit family.</text>
</comment>
<gene>
    <name evidence="8" type="ORF">FHR98_000196</name>
</gene>
<evidence type="ECO:0000313" key="8">
    <source>
        <dbReference type="EMBL" id="MBB3063931.1"/>
    </source>
</evidence>
<comment type="caution">
    <text evidence="8">The sequence shown here is derived from an EMBL/GenBank/DDBJ whole genome shotgun (WGS) entry which is preliminary data.</text>
</comment>
<evidence type="ECO:0000256" key="1">
    <source>
        <dbReference type="ARBA" id="ARBA00012417"/>
    </source>
</evidence>
<proteinExistence type="inferred from homology"/>
<organism evidence="8 9">
    <name type="scientific">Limibacillus halophilus</name>
    <dbReference type="NCBI Taxonomy" id="1579333"/>
    <lineage>
        <taxon>Bacteria</taxon>
        <taxon>Pseudomonadati</taxon>
        <taxon>Pseudomonadota</taxon>
        <taxon>Alphaproteobacteria</taxon>
        <taxon>Rhodospirillales</taxon>
        <taxon>Rhodovibrionaceae</taxon>
        <taxon>Limibacillus</taxon>
    </lineage>
</organism>
<dbReference type="InterPro" id="IPR005790">
    <property type="entry name" value="DNA_polIII_delta"/>
</dbReference>
<dbReference type="InterPro" id="IPR008921">
    <property type="entry name" value="DNA_pol3_clamp-load_cplx_C"/>
</dbReference>
<name>A0A839SM80_9PROT</name>
<keyword evidence="3 8" id="KW-0548">Nucleotidyltransferase</keyword>
<dbReference type="NCBIfam" id="TIGR01128">
    <property type="entry name" value="holA"/>
    <property type="match status" value="1"/>
</dbReference>
<dbReference type="GO" id="GO:0006261">
    <property type="term" value="P:DNA-templated DNA replication"/>
    <property type="evidence" value="ECO:0007669"/>
    <property type="project" value="TreeGrafter"/>
</dbReference>
<evidence type="ECO:0000256" key="7">
    <source>
        <dbReference type="ARBA" id="ARBA00049244"/>
    </source>
</evidence>
<dbReference type="PANTHER" id="PTHR34388:SF1">
    <property type="entry name" value="DNA POLYMERASE III SUBUNIT DELTA"/>
    <property type="match status" value="1"/>
</dbReference>
<keyword evidence="2 8" id="KW-0808">Transferase</keyword>
<evidence type="ECO:0000256" key="4">
    <source>
        <dbReference type="ARBA" id="ARBA00022705"/>
    </source>
</evidence>
<dbReference type="Proteomes" id="UP000581135">
    <property type="component" value="Unassembled WGS sequence"/>
</dbReference>
<keyword evidence="5" id="KW-0239">DNA-directed DNA polymerase</keyword>
<dbReference type="Gene3D" id="1.20.272.10">
    <property type="match status" value="1"/>
</dbReference>
<reference evidence="8 9" key="1">
    <citation type="submission" date="2020-08" db="EMBL/GenBank/DDBJ databases">
        <title>Genomic Encyclopedia of Type Strains, Phase III (KMG-III): the genomes of soil and plant-associated and newly described type strains.</title>
        <authorList>
            <person name="Whitman W."/>
        </authorList>
    </citation>
    <scope>NUCLEOTIDE SEQUENCE [LARGE SCALE GENOMIC DNA]</scope>
    <source>
        <strain evidence="8 9">CECT 8803</strain>
    </source>
</reference>
<keyword evidence="9" id="KW-1185">Reference proteome</keyword>
<protein>
    <recommendedName>
        <fullName evidence="1">DNA-directed DNA polymerase</fullName>
        <ecNumber evidence="1">2.7.7.7</ecNumber>
    </recommendedName>
</protein>
<dbReference type="GO" id="GO:0003887">
    <property type="term" value="F:DNA-directed DNA polymerase activity"/>
    <property type="evidence" value="ECO:0007669"/>
    <property type="project" value="UniProtKB-KW"/>
</dbReference>
<dbReference type="GO" id="GO:0003677">
    <property type="term" value="F:DNA binding"/>
    <property type="evidence" value="ECO:0007669"/>
    <property type="project" value="InterPro"/>
</dbReference>
<dbReference type="EC" id="2.7.7.7" evidence="1"/>
<accession>A0A839SM80</accession>
<comment type="catalytic activity">
    <reaction evidence="7">
        <text>DNA(n) + a 2'-deoxyribonucleoside 5'-triphosphate = DNA(n+1) + diphosphate</text>
        <dbReference type="Rhea" id="RHEA:22508"/>
        <dbReference type="Rhea" id="RHEA-COMP:17339"/>
        <dbReference type="Rhea" id="RHEA-COMP:17340"/>
        <dbReference type="ChEBI" id="CHEBI:33019"/>
        <dbReference type="ChEBI" id="CHEBI:61560"/>
        <dbReference type="ChEBI" id="CHEBI:173112"/>
        <dbReference type="EC" id="2.7.7.7"/>
    </reaction>
</comment>
<evidence type="ECO:0000256" key="6">
    <source>
        <dbReference type="ARBA" id="ARBA00034754"/>
    </source>
</evidence>
<dbReference type="Gene3D" id="3.40.50.300">
    <property type="entry name" value="P-loop containing nucleotide triphosphate hydrolases"/>
    <property type="match status" value="1"/>
</dbReference>
<evidence type="ECO:0000256" key="5">
    <source>
        <dbReference type="ARBA" id="ARBA00022932"/>
    </source>
</evidence>
<dbReference type="Gene3D" id="1.10.8.60">
    <property type="match status" value="1"/>
</dbReference>
<dbReference type="InterPro" id="IPR027417">
    <property type="entry name" value="P-loop_NTPase"/>
</dbReference>
<evidence type="ECO:0000256" key="2">
    <source>
        <dbReference type="ARBA" id="ARBA00022679"/>
    </source>
</evidence>
<dbReference type="GO" id="GO:0009360">
    <property type="term" value="C:DNA polymerase III complex"/>
    <property type="evidence" value="ECO:0007669"/>
    <property type="project" value="TreeGrafter"/>
</dbReference>